<dbReference type="PIRSF" id="PIRSF012526">
    <property type="entry name" value="CYTH_UCP012526"/>
    <property type="match status" value="1"/>
</dbReference>
<gene>
    <name evidence="2" type="ORF">BkAM31D_17300</name>
</gene>
<sequence>MSQEIEIEVKSMLTEAGFFQLLKHFNLKEEEAIIQHNHYFETATFSLKEKGAGLRIREKQGIFTLTLKQPHKVGKLETHQSLSFESWLQAKEEGLLPNGEVMKQLQQLDIPVVQLQYQGTLSTSRIEMPYNEGVLCFDKSSYFDKIDFEIEYEGQSEQHANTTLLNILSQVNLTPTSTENKVRRFFSEKLKVDKSSF</sequence>
<dbReference type="InterPro" id="IPR033469">
    <property type="entry name" value="CYTH-like_dom_sf"/>
</dbReference>
<dbReference type="InterPro" id="IPR023577">
    <property type="entry name" value="CYTH_domain"/>
</dbReference>
<dbReference type="KEGG" id="bkw:BkAM31D_17300"/>
<organism evidence="2 3">
    <name type="scientific">Halalkalibacter krulwichiae</name>
    <dbReference type="NCBI Taxonomy" id="199441"/>
    <lineage>
        <taxon>Bacteria</taxon>
        <taxon>Bacillati</taxon>
        <taxon>Bacillota</taxon>
        <taxon>Bacilli</taxon>
        <taxon>Bacillales</taxon>
        <taxon>Bacillaceae</taxon>
        <taxon>Halalkalibacter</taxon>
    </lineage>
</organism>
<keyword evidence="3" id="KW-1185">Reference proteome</keyword>
<protein>
    <submittedName>
        <fullName evidence="2">CYTH domain protein</fullName>
    </submittedName>
</protein>
<dbReference type="Gene3D" id="2.40.320.10">
    <property type="entry name" value="Hypothetical Protein Pfu-838710-001"/>
    <property type="match status" value="1"/>
</dbReference>
<proteinExistence type="predicted"/>
<dbReference type="RefSeq" id="WP_066152741.1">
    <property type="nucleotide sequence ID" value="NZ_CP020814.1"/>
</dbReference>
<dbReference type="Proteomes" id="UP000193006">
    <property type="component" value="Chromosome"/>
</dbReference>
<dbReference type="EMBL" id="CP020814">
    <property type="protein sequence ID" value="ARK31454.1"/>
    <property type="molecule type" value="Genomic_DNA"/>
</dbReference>
<dbReference type="AlphaFoldDB" id="A0A1X9MFN4"/>
<name>A0A1X9MFN4_9BACI</name>
<reference evidence="2 3" key="1">
    <citation type="submission" date="2017-04" db="EMBL/GenBank/DDBJ databases">
        <title>Bacillus krulwichiae AM31D Genome sequencing and assembly.</title>
        <authorList>
            <person name="Krulwich T.A."/>
            <person name="Anastor L."/>
            <person name="Ehrlich R."/>
            <person name="Ehrlich G.D."/>
            <person name="Janto B."/>
        </authorList>
    </citation>
    <scope>NUCLEOTIDE SEQUENCE [LARGE SCALE GENOMIC DNA]</scope>
    <source>
        <strain evidence="2 3">AM31D</strain>
    </source>
</reference>
<dbReference type="Pfam" id="PF01928">
    <property type="entry name" value="CYTH"/>
    <property type="match status" value="1"/>
</dbReference>
<feature type="domain" description="CYTH" evidence="1">
    <location>
        <begin position="4"/>
        <end position="192"/>
    </location>
</feature>
<evidence type="ECO:0000313" key="3">
    <source>
        <dbReference type="Proteomes" id="UP000193006"/>
    </source>
</evidence>
<dbReference type="CDD" id="cd07762">
    <property type="entry name" value="CYTH-like_Pase_1"/>
    <property type="match status" value="1"/>
</dbReference>
<accession>A0A1X9MFN4</accession>
<evidence type="ECO:0000259" key="1">
    <source>
        <dbReference type="PROSITE" id="PS51707"/>
    </source>
</evidence>
<evidence type="ECO:0000313" key="2">
    <source>
        <dbReference type="EMBL" id="ARK31454.1"/>
    </source>
</evidence>
<dbReference type="STRING" id="199441.BkAM31D_17300"/>
<dbReference type="PROSITE" id="PS51707">
    <property type="entry name" value="CYTH"/>
    <property type="match status" value="1"/>
</dbReference>
<dbReference type="SMART" id="SM01118">
    <property type="entry name" value="CYTH"/>
    <property type="match status" value="1"/>
</dbReference>
<dbReference type="InterPro" id="IPR009195">
    <property type="entry name" value="Uncharacterised_YjbK"/>
</dbReference>
<dbReference type="SUPFAM" id="SSF55154">
    <property type="entry name" value="CYTH-like phosphatases"/>
    <property type="match status" value="1"/>
</dbReference>